<comment type="caution">
    <text evidence="1">The sequence shown here is derived from an EMBL/GenBank/DDBJ whole genome shotgun (WGS) entry which is preliminary data.</text>
</comment>
<reference evidence="2" key="1">
    <citation type="journal article" date="2019" name="Plant Biotechnol. J.">
        <title>Genome sequencing of the Australian wild diploid species Gossypium australe highlights disease resistance and delayed gland morphogenesis.</title>
        <authorList>
            <person name="Cai Y."/>
            <person name="Cai X."/>
            <person name="Wang Q."/>
            <person name="Wang P."/>
            <person name="Zhang Y."/>
            <person name="Cai C."/>
            <person name="Xu Y."/>
            <person name="Wang K."/>
            <person name="Zhou Z."/>
            <person name="Wang C."/>
            <person name="Geng S."/>
            <person name="Li B."/>
            <person name="Dong Q."/>
            <person name="Hou Y."/>
            <person name="Wang H."/>
            <person name="Ai P."/>
            <person name="Liu Z."/>
            <person name="Yi F."/>
            <person name="Sun M."/>
            <person name="An G."/>
            <person name="Cheng J."/>
            <person name="Zhang Y."/>
            <person name="Shi Q."/>
            <person name="Xie Y."/>
            <person name="Shi X."/>
            <person name="Chang Y."/>
            <person name="Huang F."/>
            <person name="Chen Y."/>
            <person name="Hong S."/>
            <person name="Mi L."/>
            <person name="Sun Q."/>
            <person name="Zhang L."/>
            <person name="Zhou B."/>
            <person name="Peng R."/>
            <person name="Zhang X."/>
            <person name="Liu F."/>
        </authorList>
    </citation>
    <scope>NUCLEOTIDE SEQUENCE [LARGE SCALE GENOMIC DNA]</scope>
    <source>
        <strain evidence="2">cv. PA1801</strain>
    </source>
</reference>
<gene>
    <name evidence="1" type="ORF">EPI10_011576</name>
</gene>
<evidence type="ECO:0000313" key="2">
    <source>
        <dbReference type="Proteomes" id="UP000325315"/>
    </source>
</evidence>
<dbReference type="EMBL" id="SMMG02000004">
    <property type="protein sequence ID" value="KAA3477708.1"/>
    <property type="molecule type" value="Genomic_DNA"/>
</dbReference>
<protein>
    <submittedName>
        <fullName evidence="1">Mutant gag-pol polyprotein</fullName>
    </submittedName>
</protein>
<proteinExistence type="predicted"/>
<dbReference type="OrthoDB" id="1000896at2759"/>
<accession>A0A5B6W987</accession>
<keyword evidence="2" id="KW-1185">Reference proteome</keyword>
<evidence type="ECO:0000313" key="1">
    <source>
        <dbReference type="EMBL" id="KAA3477708.1"/>
    </source>
</evidence>
<dbReference type="AlphaFoldDB" id="A0A5B6W987"/>
<name>A0A5B6W987_9ROSI</name>
<organism evidence="1 2">
    <name type="scientific">Gossypium australe</name>
    <dbReference type="NCBI Taxonomy" id="47621"/>
    <lineage>
        <taxon>Eukaryota</taxon>
        <taxon>Viridiplantae</taxon>
        <taxon>Streptophyta</taxon>
        <taxon>Embryophyta</taxon>
        <taxon>Tracheophyta</taxon>
        <taxon>Spermatophyta</taxon>
        <taxon>Magnoliopsida</taxon>
        <taxon>eudicotyledons</taxon>
        <taxon>Gunneridae</taxon>
        <taxon>Pentapetalae</taxon>
        <taxon>rosids</taxon>
        <taxon>malvids</taxon>
        <taxon>Malvales</taxon>
        <taxon>Malvaceae</taxon>
        <taxon>Malvoideae</taxon>
        <taxon>Gossypium</taxon>
    </lineage>
</organism>
<dbReference type="Proteomes" id="UP000325315">
    <property type="component" value="Unassembled WGS sequence"/>
</dbReference>
<sequence length="62" mass="7265">MARFLLGLNQEITNHYVELTDMVHMAIKFERQIKKKSVSRMVFNTGSTLKWGQTSYKKDITT</sequence>